<name>A0A5B7K8C9_PORTR</name>
<proteinExistence type="predicted"/>
<accession>A0A5B7K8C9</accession>
<organism evidence="1 2">
    <name type="scientific">Portunus trituberculatus</name>
    <name type="common">Swimming crab</name>
    <name type="synonym">Neptunus trituberculatus</name>
    <dbReference type="NCBI Taxonomy" id="210409"/>
    <lineage>
        <taxon>Eukaryota</taxon>
        <taxon>Metazoa</taxon>
        <taxon>Ecdysozoa</taxon>
        <taxon>Arthropoda</taxon>
        <taxon>Crustacea</taxon>
        <taxon>Multicrustacea</taxon>
        <taxon>Malacostraca</taxon>
        <taxon>Eumalacostraca</taxon>
        <taxon>Eucarida</taxon>
        <taxon>Decapoda</taxon>
        <taxon>Pleocyemata</taxon>
        <taxon>Brachyura</taxon>
        <taxon>Eubrachyura</taxon>
        <taxon>Portunoidea</taxon>
        <taxon>Portunidae</taxon>
        <taxon>Portuninae</taxon>
        <taxon>Portunus</taxon>
    </lineage>
</organism>
<reference evidence="1 2" key="1">
    <citation type="submission" date="2019-05" db="EMBL/GenBank/DDBJ databases">
        <title>Another draft genome of Portunus trituberculatus and its Hox gene families provides insights of decapod evolution.</title>
        <authorList>
            <person name="Jeong J.-H."/>
            <person name="Song I."/>
            <person name="Kim S."/>
            <person name="Choi T."/>
            <person name="Kim D."/>
            <person name="Ryu S."/>
            <person name="Kim W."/>
        </authorList>
    </citation>
    <scope>NUCLEOTIDE SEQUENCE [LARGE SCALE GENOMIC DNA]</scope>
    <source>
        <tissue evidence="1">Muscle</tissue>
    </source>
</reference>
<evidence type="ECO:0000313" key="2">
    <source>
        <dbReference type="Proteomes" id="UP000324222"/>
    </source>
</evidence>
<dbReference type="Proteomes" id="UP000324222">
    <property type="component" value="Unassembled WGS sequence"/>
</dbReference>
<protein>
    <submittedName>
        <fullName evidence="1">Uncharacterized protein</fullName>
    </submittedName>
</protein>
<evidence type="ECO:0000313" key="1">
    <source>
        <dbReference type="EMBL" id="MPD06662.1"/>
    </source>
</evidence>
<sequence>MLETSTAEVKVFHNTAVS</sequence>
<dbReference type="AlphaFoldDB" id="A0A5B7K8C9"/>
<comment type="caution">
    <text evidence="1">The sequence shown here is derived from an EMBL/GenBank/DDBJ whole genome shotgun (WGS) entry which is preliminary data.</text>
</comment>
<keyword evidence="2" id="KW-1185">Reference proteome</keyword>
<dbReference type="EMBL" id="VSRR010152377">
    <property type="protein sequence ID" value="MPD06662.1"/>
    <property type="molecule type" value="Genomic_DNA"/>
</dbReference>
<gene>
    <name evidence="1" type="ORF">E2C01_102485</name>
</gene>